<dbReference type="Gene3D" id="1.10.510.10">
    <property type="entry name" value="Transferase(Phosphotransferase) domain 1"/>
    <property type="match status" value="1"/>
</dbReference>
<feature type="compositionally biased region" description="Basic and acidic residues" evidence="3">
    <location>
        <begin position="90"/>
        <end position="108"/>
    </location>
</feature>
<feature type="compositionally biased region" description="Polar residues" evidence="3">
    <location>
        <begin position="45"/>
        <end position="59"/>
    </location>
</feature>
<feature type="compositionally biased region" description="Polar residues" evidence="3">
    <location>
        <begin position="24"/>
        <end position="35"/>
    </location>
</feature>
<dbReference type="SMART" id="SM00091">
    <property type="entry name" value="PAS"/>
    <property type="match status" value="2"/>
</dbReference>
<feature type="region of interest" description="Disordered" evidence="3">
    <location>
        <begin position="976"/>
        <end position="1022"/>
    </location>
</feature>
<dbReference type="SUPFAM" id="SSF55785">
    <property type="entry name" value="PYP-like sensor domain (PAS domain)"/>
    <property type="match status" value="1"/>
</dbReference>
<dbReference type="InterPro" id="IPR011009">
    <property type="entry name" value="Kinase-like_dom_sf"/>
</dbReference>
<feature type="compositionally biased region" description="Basic and acidic residues" evidence="3">
    <location>
        <begin position="976"/>
        <end position="985"/>
    </location>
</feature>
<dbReference type="SUPFAM" id="SSF56112">
    <property type="entry name" value="Protein kinase-like (PK-like)"/>
    <property type="match status" value="1"/>
</dbReference>
<feature type="compositionally biased region" description="Polar residues" evidence="3">
    <location>
        <begin position="358"/>
        <end position="368"/>
    </location>
</feature>
<dbReference type="Gene3D" id="3.30.200.20">
    <property type="entry name" value="Phosphorylase Kinase, domain 1"/>
    <property type="match status" value="1"/>
</dbReference>
<feature type="domain" description="Protein kinase" evidence="4">
    <location>
        <begin position="1115"/>
        <end position="1373"/>
    </location>
</feature>
<dbReference type="Pfam" id="PF00069">
    <property type="entry name" value="Pkinase"/>
    <property type="match status" value="1"/>
</dbReference>
<dbReference type="InterPro" id="IPR035965">
    <property type="entry name" value="PAS-like_dom_sf"/>
</dbReference>
<evidence type="ECO:0000313" key="5">
    <source>
        <dbReference type="EMBL" id="KAL3233420.1"/>
    </source>
</evidence>
<feature type="compositionally biased region" description="Acidic residues" evidence="3">
    <location>
        <begin position="71"/>
        <end position="84"/>
    </location>
</feature>
<dbReference type="PROSITE" id="PS50011">
    <property type="entry name" value="PROTEIN_KINASE_DOM"/>
    <property type="match status" value="1"/>
</dbReference>
<keyword evidence="2" id="KW-0067">ATP-binding</keyword>
<feature type="region of interest" description="Disordered" evidence="3">
    <location>
        <begin position="1071"/>
        <end position="1102"/>
    </location>
</feature>
<dbReference type="EMBL" id="JBEVYD010000004">
    <property type="protein sequence ID" value="KAL3233420.1"/>
    <property type="molecule type" value="Genomic_DNA"/>
</dbReference>
<dbReference type="Proteomes" id="UP001623330">
    <property type="component" value="Unassembled WGS sequence"/>
</dbReference>
<dbReference type="InterPro" id="IPR008271">
    <property type="entry name" value="Ser/Thr_kinase_AS"/>
</dbReference>
<keyword evidence="1" id="KW-0547">Nucleotide-binding</keyword>
<dbReference type="CDD" id="cd00130">
    <property type="entry name" value="PAS"/>
    <property type="match status" value="1"/>
</dbReference>
<comment type="caution">
    <text evidence="5">The sequence shown here is derived from an EMBL/GenBank/DDBJ whole genome shotgun (WGS) entry which is preliminary data.</text>
</comment>
<evidence type="ECO:0000256" key="3">
    <source>
        <dbReference type="SAM" id="MobiDB-lite"/>
    </source>
</evidence>
<organism evidence="5 6">
    <name type="scientific">Nakaseomyces bracarensis</name>
    <dbReference type="NCBI Taxonomy" id="273131"/>
    <lineage>
        <taxon>Eukaryota</taxon>
        <taxon>Fungi</taxon>
        <taxon>Dikarya</taxon>
        <taxon>Ascomycota</taxon>
        <taxon>Saccharomycotina</taxon>
        <taxon>Saccharomycetes</taxon>
        <taxon>Saccharomycetales</taxon>
        <taxon>Saccharomycetaceae</taxon>
        <taxon>Nakaseomyces</taxon>
    </lineage>
</organism>
<dbReference type="PROSITE" id="PS00108">
    <property type="entry name" value="PROTEIN_KINASE_ST"/>
    <property type="match status" value="1"/>
</dbReference>
<feature type="region of interest" description="Disordered" evidence="3">
    <location>
        <begin position="18"/>
        <end position="122"/>
    </location>
</feature>
<sequence length="1380" mass="154953">MPYIGASNISENSFVSLKEKHSIRTQGSPSNNGSEVSLDEDSKNKSITPSKLAQVTTAASLDEERTLKSENDEDEEEEEEDEIADYNGGEIKENGDSEEPKPKTRPREQSFNGPLPEEPPRDDIAFLSSIEKPPALARNTSLDSSASSYSEVDARELFSLPNESTHAYSYNPLSPNSLAVRLTILKRSLEIIIGHPDMLRDDELDMNENTDIPVQRRKSLNNLYPRFESFSADRSAMRVTSQKWQPHRATLNAFVANSTTNFRNLISENNSIGSRSGKSGNNISATPGFPNINVGGIKGIHRAASVAFLPSTFSKLSSEKSLRDINNKYGRRPNPSVTFREPFKDVPVPESKGEDDTSSSTNTLSQEATKGDHIHNNAGSNGDISEGDTIVNDIDQFIDEQRANLMSLLDLLNETLENNTSAKASDLHMISLFNLDKLSLKNDSKGGSNSESERRTIALKKTLLDSLAEPFFEHYNETNNNEDDPEFNEEMEDIGGVDDSVSLSELRPQQDYGRILRTFTSTKNSAPQAIFTCSQQDPWKFKAANDLACLIFGISKNGLRALTLLDLIHTDSRNFVVNKLSSTEGQELVFTGEIIGIMQPGMDNSNLVWASFWAKRKNDMLVCVFEKVPCDYADVMLSLTDFSVTSVQDRCGLLESKKNEKETKEPTFHIGLHDESSDSEHEEETSHDNINITLESPEHVKKSVKFANEISKVAMFSKSLAQLIQDVCDGKLKDLDDDLLPLPLRVSNRINYTRYFTLSHLPHHVPCAVSSTILENEIKLKIHGIPYQAGLFVVDSHNFQMISFNKSIIKNMFGYHFADMVGKPITDIIPSFAELIKYTSLRYPALNVTNHKNRGLVLTEHFFRKLRAEMKGRRDEFYTSIGIDAIHRDGGMIKIDFQVRVMNSNVLLLWITHSRDVFFSDYTTTPSQLHMLKENDLAVVSSGGSSTCSSNKSSSHLSTGTLKALSKISDYREIKTDQSFRENSEKSSTTSSKDSTVFEKDNKPINGGGDDEVEVDDSEIEKDIDDPDLRRKLALAKIYHKDKSQFVKEENFKVNQSFILSKISIQPSTESLVSTRSVTSAPPNKESNLSKPTTFLTSNESPIGSKKHSKKFTDFIVLQKMGEGAYGKVNLCLHKKERYIVVIKMIFKERILVDTWVRDRKLGTIPSEIQIMATLSKEPQENILTLLDFFEDDDYYYIETPVHGETGSIDLFDLIEFKTNMTELEAKLLFKQVVLGLKYLHDQGIVHRDIKDENIIVDSQGFVKIIDFGSAAYVKSGPFDVFVGTIDYAAPEVLGGNPYAGKPQDIWAIGILLYTIVFKENPFYNIDEILEGELKFNNTEGVSEQCKDLISRILNKNVQKRPTIDDIYNDDWLILEYESS</sequence>
<evidence type="ECO:0000259" key="4">
    <source>
        <dbReference type="PROSITE" id="PS50011"/>
    </source>
</evidence>
<evidence type="ECO:0000313" key="6">
    <source>
        <dbReference type="Proteomes" id="UP001623330"/>
    </source>
</evidence>
<reference evidence="5 6" key="1">
    <citation type="submission" date="2024-05" db="EMBL/GenBank/DDBJ databases">
        <title>Long read based assembly of the Candida bracarensis genome reveals expanded adhesin content.</title>
        <authorList>
            <person name="Marcet-Houben M."/>
            <person name="Ksiezopolska E."/>
            <person name="Gabaldon T."/>
        </authorList>
    </citation>
    <scope>NUCLEOTIDE SEQUENCE [LARGE SCALE GENOMIC DNA]</scope>
    <source>
        <strain evidence="5 6">CBM6</strain>
    </source>
</reference>
<dbReference type="CDD" id="cd14004">
    <property type="entry name" value="STKc_PASK"/>
    <property type="match status" value="1"/>
</dbReference>
<dbReference type="SMART" id="SM00220">
    <property type="entry name" value="S_TKc"/>
    <property type="match status" value="1"/>
</dbReference>
<dbReference type="PANTHER" id="PTHR24346">
    <property type="entry name" value="MAP/MICROTUBULE AFFINITY-REGULATING KINASE"/>
    <property type="match status" value="1"/>
</dbReference>
<dbReference type="InterPro" id="IPR000719">
    <property type="entry name" value="Prot_kinase_dom"/>
</dbReference>
<evidence type="ECO:0000256" key="1">
    <source>
        <dbReference type="ARBA" id="ARBA00022741"/>
    </source>
</evidence>
<keyword evidence="6" id="KW-1185">Reference proteome</keyword>
<accession>A0ABR4NX09</accession>
<name>A0ABR4NX09_9SACH</name>
<feature type="compositionally biased region" description="Acidic residues" evidence="3">
    <location>
        <begin position="1009"/>
        <end position="1022"/>
    </location>
</feature>
<gene>
    <name evidence="5" type="ORF">RNJ44_03460</name>
</gene>
<dbReference type="InterPro" id="IPR000014">
    <property type="entry name" value="PAS"/>
</dbReference>
<evidence type="ECO:0000256" key="2">
    <source>
        <dbReference type="ARBA" id="ARBA00022840"/>
    </source>
</evidence>
<proteinExistence type="predicted"/>
<feature type="compositionally biased region" description="Low complexity" evidence="3">
    <location>
        <begin position="986"/>
        <end position="995"/>
    </location>
</feature>
<dbReference type="PANTHER" id="PTHR24346:SF51">
    <property type="entry name" value="PAS DOMAIN-CONTAINING SERINE_THREONINE-PROTEIN KINASE"/>
    <property type="match status" value="1"/>
</dbReference>
<feature type="region of interest" description="Disordered" evidence="3">
    <location>
        <begin position="325"/>
        <end position="386"/>
    </location>
</feature>
<protein>
    <recommendedName>
        <fullName evidence="4">Protein kinase domain-containing protein</fullName>
    </recommendedName>
</protein>